<evidence type="ECO:0000256" key="1">
    <source>
        <dbReference type="SAM" id="MobiDB-lite"/>
    </source>
</evidence>
<dbReference type="AlphaFoldDB" id="A0A225UQG7"/>
<sequence>MKGTHTQPNDWCMAFELSLQDDVLHCYPSAQGSTYMEAVERRIYQFNQSAKARYYSAKREDKEHICVTTLTDSMFENGGRESKDHVEYFLDTCDDRGLEERLCHVRVKDTHDLEDMIHDILKRRDRKTKRETFVRRSHSRDNGRRRDCGRNEDSRNGYRRDSHHRDDRRRDKSPYRPRITLADALSDLVTALKDTSVGPPTSQSGRYDHGYETNENSLGDGEHRNDDDNYSNGGS</sequence>
<dbReference type="STRING" id="4795.A0A225UQG7"/>
<evidence type="ECO:0000313" key="3">
    <source>
        <dbReference type="Proteomes" id="UP000198211"/>
    </source>
</evidence>
<gene>
    <name evidence="2" type="ORF">PHMEG_00034678</name>
</gene>
<reference evidence="3" key="1">
    <citation type="submission" date="2017-03" db="EMBL/GenBank/DDBJ databases">
        <title>Phytopthora megakarya and P. palmivora, two closely related causual agents of cacao black pod achieved similar genome size and gene model numbers by different mechanisms.</title>
        <authorList>
            <person name="Ali S."/>
            <person name="Shao J."/>
            <person name="Larry D.J."/>
            <person name="Kronmiller B."/>
            <person name="Shen D."/>
            <person name="Strem M.D."/>
            <person name="Melnick R.L."/>
            <person name="Guiltinan M.J."/>
            <person name="Tyler B.M."/>
            <person name="Meinhardt L.W."/>
            <person name="Bailey B.A."/>
        </authorList>
    </citation>
    <scope>NUCLEOTIDE SEQUENCE [LARGE SCALE GENOMIC DNA]</scope>
    <source>
        <strain evidence="3">zdho120</strain>
    </source>
</reference>
<feature type="region of interest" description="Disordered" evidence="1">
    <location>
        <begin position="127"/>
        <end position="179"/>
    </location>
</feature>
<feature type="compositionally biased region" description="Basic and acidic residues" evidence="1">
    <location>
        <begin position="127"/>
        <end position="174"/>
    </location>
</feature>
<proteinExistence type="predicted"/>
<dbReference type="Proteomes" id="UP000198211">
    <property type="component" value="Unassembled WGS sequence"/>
</dbReference>
<protein>
    <submittedName>
        <fullName evidence="2">Uncharacterized protein</fullName>
    </submittedName>
</protein>
<organism evidence="2 3">
    <name type="scientific">Phytophthora megakarya</name>
    <dbReference type="NCBI Taxonomy" id="4795"/>
    <lineage>
        <taxon>Eukaryota</taxon>
        <taxon>Sar</taxon>
        <taxon>Stramenopiles</taxon>
        <taxon>Oomycota</taxon>
        <taxon>Peronosporomycetes</taxon>
        <taxon>Peronosporales</taxon>
        <taxon>Peronosporaceae</taxon>
        <taxon>Phytophthora</taxon>
    </lineage>
</organism>
<evidence type="ECO:0000313" key="2">
    <source>
        <dbReference type="EMBL" id="OWY95344.1"/>
    </source>
</evidence>
<comment type="caution">
    <text evidence="2">The sequence shown here is derived from an EMBL/GenBank/DDBJ whole genome shotgun (WGS) entry which is preliminary data.</text>
</comment>
<name>A0A225UQG7_9STRA</name>
<feature type="region of interest" description="Disordered" evidence="1">
    <location>
        <begin position="192"/>
        <end position="235"/>
    </location>
</feature>
<keyword evidence="3" id="KW-1185">Reference proteome</keyword>
<accession>A0A225UQG7</accession>
<dbReference type="EMBL" id="NBNE01013056">
    <property type="protein sequence ID" value="OWY95344.1"/>
    <property type="molecule type" value="Genomic_DNA"/>
</dbReference>